<dbReference type="InterPro" id="IPR012677">
    <property type="entry name" value="Nucleotide-bd_a/b_plait_sf"/>
</dbReference>
<feature type="region of interest" description="Disordered" evidence="6">
    <location>
        <begin position="63"/>
        <end position="90"/>
    </location>
</feature>
<dbReference type="SUPFAM" id="SSF47473">
    <property type="entry name" value="EF-hand"/>
    <property type="match status" value="1"/>
</dbReference>
<dbReference type="PANTHER" id="PTHR13798:SF11">
    <property type="entry name" value="RNA-BINDING PROTEIN 7-RELATED"/>
    <property type="match status" value="1"/>
</dbReference>
<feature type="domain" description="EF-hand" evidence="8">
    <location>
        <begin position="1"/>
        <end position="36"/>
    </location>
</feature>
<gene>
    <name evidence="9" type="ORF">RHGRI_021878</name>
</gene>
<reference evidence="9" key="1">
    <citation type="submission" date="2020-08" db="EMBL/GenBank/DDBJ databases">
        <title>Plant Genome Project.</title>
        <authorList>
            <person name="Zhang R.-G."/>
        </authorList>
    </citation>
    <scope>NUCLEOTIDE SEQUENCE</scope>
    <source>
        <strain evidence="9">WSP0</strain>
        <tissue evidence="9">Leaf</tissue>
    </source>
</reference>
<accession>A0AAV6JQQ2</accession>
<dbReference type="InterPro" id="IPR002048">
    <property type="entry name" value="EF_hand_dom"/>
</dbReference>
<dbReference type="AlphaFoldDB" id="A0AAV6JQQ2"/>
<dbReference type="Pfam" id="PF00076">
    <property type="entry name" value="RRM_1"/>
    <property type="match status" value="1"/>
</dbReference>
<comment type="subcellular location">
    <subcellularLocation>
        <location evidence="1">Nucleus</location>
        <location evidence="1">Nucleoplasm</location>
    </subcellularLocation>
</comment>
<evidence type="ECO:0000313" key="9">
    <source>
        <dbReference type="EMBL" id="KAG5542162.1"/>
    </source>
</evidence>
<dbReference type="PROSITE" id="PS00018">
    <property type="entry name" value="EF_HAND_1"/>
    <property type="match status" value="1"/>
</dbReference>
<evidence type="ECO:0000256" key="5">
    <source>
        <dbReference type="PROSITE-ProRule" id="PRU00176"/>
    </source>
</evidence>
<evidence type="ECO:0000259" key="7">
    <source>
        <dbReference type="PROSITE" id="PS50102"/>
    </source>
</evidence>
<dbReference type="InterPro" id="IPR018247">
    <property type="entry name" value="EF_Hand_1_Ca_BS"/>
</dbReference>
<evidence type="ECO:0000256" key="4">
    <source>
        <dbReference type="ARBA" id="ARBA00023242"/>
    </source>
</evidence>
<dbReference type="SUPFAM" id="SSF54928">
    <property type="entry name" value="RNA-binding domain, RBD"/>
    <property type="match status" value="1"/>
</dbReference>
<dbReference type="InterPro" id="IPR000504">
    <property type="entry name" value="RRM_dom"/>
</dbReference>
<dbReference type="PROSITE" id="PS50102">
    <property type="entry name" value="RRM"/>
    <property type="match status" value="1"/>
</dbReference>
<dbReference type="PANTHER" id="PTHR13798">
    <property type="entry name" value="RNA BINDING MOTIF RBM PROTEIN -RELATED"/>
    <property type="match status" value="1"/>
</dbReference>
<keyword evidence="2" id="KW-0106">Calcium</keyword>
<evidence type="ECO:0000256" key="3">
    <source>
        <dbReference type="ARBA" id="ARBA00022884"/>
    </source>
</evidence>
<dbReference type="GO" id="GO:0005509">
    <property type="term" value="F:calcium ion binding"/>
    <property type="evidence" value="ECO:0007669"/>
    <property type="project" value="InterPro"/>
</dbReference>
<dbReference type="EMBL" id="JACTNZ010000007">
    <property type="protein sequence ID" value="KAG5542162.1"/>
    <property type="molecule type" value="Genomic_DNA"/>
</dbReference>
<dbReference type="InterPro" id="IPR052285">
    <property type="entry name" value="NEXT_complex_subunit"/>
</dbReference>
<evidence type="ECO:0000256" key="6">
    <source>
        <dbReference type="SAM" id="MobiDB-lite"/>
    </source>
</evidence>
<dbReference type="Gene3D" id="3.30.70.330">
    <property type="match status" value="1"/>
</dbReference>
<proteinExistence type="predicted"/>
<evidence type="ECO:0000313" key="10">
    <source>
        <dbReference type="Proteomes" id="UP000823749"/>
    </source>
</evidence>
<keyword evidence="10" id="KW-1185">Reference proteome</keyword>
<dbReference type="InterPro" id="IPR035979">
    <property type="entry name" value="RBD_domain_sf"/>
</dbReference>
<dbReference type="Proteomes" id="UP000823749">
    <property type="component" value="Chromosome 7"/>
</dbReference>
<protein>
    <recommendedName>
        <fullName evidence="11">EF-hand domain-containing protein</fullName>
    </recommendedName>
</protein>
<organism evidence="9 10">
    <name type="scientific">Rhododendron griersonianum</name>
    <dbReference type="NCBI Taxonomy" id="479676"/>
    <lineage>
        <taxon>Eukaryota</taxon>
        <taxon>Viridiplantae</taxon>
        <taxon>Streptophyta</taxon>
        <taxon>Embryophyta</taxon>
        <taxon>Tracheophyta</taxon>
        <taxon>Spermatophyta</taxon>
        <taxon>Magnoliopsida</taxon>
        <taxon>eudicotyledons</taxon>
        <taxon>Gunneridae</taxon>
        <taxon>Pentapetalae</taxon>
        <taxon>asterids</taxon>
        <taxon>Ericales</taxon>
        <taxon>Ericaceae</taxon>
        <taxon>Ericoideae</taxon>
        <taxon>Rhodoreae</taxon>
        <taxon>Rhododendron</taxon>
    </lineage>
</organism>
<dbReference type="InterPro" id="IPR011992">
    <property type="entry name" value="EF-hand-dom_pair"/>
</dbReference>
<dbReference type="GO" id="GO:0005654">
    <property type="term" value="C:nucleoplasm"/>
    <property type="evidence" value="ECO:0007669"/>
    <property type="project" value="UniProtKB-SubCell"/>
</dbReference>
<feature type="compositionally biased region" description="Polar residues" evidence="6">
    <location>
        <begin position="78"/>
        <end position="90"/>
    </location>
</feature>
<dbReference type="SMART" id="SM00054">
    <property type="entry name" value="EFh"/>
    <property type="match status" value="1"/>
</dbReference>
<keyword evidence="3 5" id="KW-0694">RNA-binding</keyword>
<evidence type="ECO:0000256" key="1">
    <source>
        <dbReference type="ARBA" id="ARBA00004642"/>
    </source>
</evidence>
<evidence type="ECO:0000256" key="2">
    <source>
        <dbReference type="ARBA" id="ARBA00022837"/>
    </source>
</evidence>
<sequence>MAMDQFKEWVKQFDVDKDGRISRDELREAIRSTRAWFPRWKANRGVKAADANIDGFVDDSTLKHHGRSTTDEAPRTKYQGQSTTDATTGATPFLPDSDLSLFHKNLRVLTNYPCEVFDKTAHPYWMTQMEIDFLIDGVSLGRISLSVAFGEHQYVDTLPSGNLDEKVSDRVLYDILIQAGRVVDLYIPRDKETNRPKGFPFAEYETEEIADYAVELFSGL</sequence>
<keyword evidence="4" id="KW-0539">Nucleus</keyword>
<dbReference type="Gene3D" id="1.10.238.10">
    <property type="entry name" value="EF-hand"/>
    <property type="match status" value="1"/>
</dbReference>
<dbReference type="Pfam" id="PF00036">
    <property type="entry name" value="EF-hand_1"/>
    <property type="match status" value="1"/>
</dbReference>
<evidence type="ECO:0000259" key="8">
    <source>
        <dbReference type="PROSITE" id="PS50222"/>
    </source>
</evidence>
<name>A0AAV6JQQ2_9ERIC</name>
<comment type="caution">
    <text evidence="9">The sequence shown here is derived from an EMBL/GenBank/DDBJ whole genome shotgun (WGS) entry which is preliminary data.</text>
</comment>
<feature type="domain" description="RRM" evidence="7">
    <location>
        <begin position="156"/>
        <end position="220"/>
    </location>
</feature>
<dbReference type="PROSITE" id="PS50222">
    <property type="entry name" value="EF_HAND_2"/>
    <property type="match status" value="1"/>
</dbReference>
<dbReference type="GO" id="GO:0003723">
    <property type="term" value="F:RNA binding"/>
    <property type="evidence" value="ECO:0007669"/>
    <property type="project" value="UniProtKB-UniRule"/>
</dbReference>
<evidence type="ECO:0008006" key="11">
    <source>
        <dbReference type="Google" id="ProtNLM"/>
    </source>
</evidence>